<dbReference type="GO" id="GO:0008236">
    <property type="term" value="F:serine-type peptidase activity"/>
    <property type="evidence" value="ECO:0007669"/>
    <property type="project" value="InterPro"/>
</dbReference>
<dbReference type="InterPro" id="IPR001375">
    <property type="entry name" value="Peptidase_S9_cat"/>
</dbReference>
<dbReference type="AlphaFoldDB" id="A0A8H4R165"/>
<dbReference type="GO" id="GO:0006508">
    <property type="term" value="P:proteolysis"/>
    <property type="evidence" value="ECO:0007669"/>
    <property type="project" value="InterPro"/>
</dbReference>
<dbReference type="PANTHER" id="PTHR43056:SF5">
    <property type="entry name" value="PEPTIDASE S9 PROLYL OLIGOPEPTIDASE CATALYTIC DOMAIN-CONTAINING PROTEIN"/>
    <property type="match status" value="1"/>
</dbReference>
<accession>A0A8H4R165</accession>
<comment type="caution">
    <text evidence="2">The sequence shown here is derived from an EMBL/GenBank/DDBJ whole genome shotgun (WGS) entry which is preliminary data.</text>
</comment>
<protein>
    <recommendedName>
        <fullName evidence="1">Peptidase S9 prolyl oligopeptidase catalytic domain-containing protein</fullName>
    </recommendedName>
</protein>
<feature type="domain" description="Peptidase S9 prolyl oligopeptidase catalytic" evidence="1">
    <location>
        <begin position="454"/>
        <end position="666"/>
    </location>
</feature>
<name>A0A8H4R165_9AGAR</name>
<dbReference type="SUPFAM" id="SSF82171">
    <property type="entry name" value="DPP6 N-terminal domain-like"/>
    <property type="match status" value="1"/>
</dbReference>
<organism evidence="2 3">
    <name type="scientific">Agrocybe pediades</name>
    <dbReference type="NCBI Taxonomy" id="84607"/>
    <lineage>
        <taxon>Eukaryota</taxon>
        <taxon>Fungi</taxon>
        <taxon>Dikarya</taxon>
        <taxon>Basidiomycota</taxon>
        <taxon>Agaricomycotina</taxon>
        <taxon>Agaricomycetes</taxon>
        <taxon>Agaricomycetidae</taxon>
        <taxon>Agaricales</taxon>
        <taxon>Agaricineae</taxon>
        <taxon>Strophariaceae</taxon>
        <taxon>Agrocybe</taxon>
    </lineage>
</organism>
<dbReference type="Proteomes" id="UP000521872">
    <property type="component" value="Unassembled WGS sequence"/>
</dbReference>
<dbReference type="EMBL" id="JAACJL010000015">
    <property type="protein sequence ID" value="KAF4620963.1"/>
    <property type="molecule type" value="Genomic_DNA"/>
</dbReference>
<keyword evidence="3" id="KW-1185">Reference proteome</keyword>
<dbReference type="InterPro" id="IPR029058">
    <property type="entry name" value="AB_hydrolase_fold"/>
</dbReference>
<gene>
    <name evidence="2" type="ORF">D9613_001255</name>
</gene>
<evidence type="ECO:0000313" key="3">
    <source>
        <dbReference type="Proteomes" id="UP000521872"/>
    </source>
</evidence>
<dbReference type="InterPro" id="IPR011042">
    <property type="entry name" value="6-blade_b-propeller_TolB-like"/>
</dbReference>
<dbReference type="PANTHER" id="PTHR43056">
    <property type="entry name" value="PEPTIDASE S9 PROLYL OLIGOPEPTIDASE"/>
    <property type="match status" value="1"/>
</dbReference>
<evidence type="ECO:0000313" key="2">
    <source>
        <dbReference type="EMBL" id="KAF4620963.1"/>
    </source>
</evidence>
<dbReference type="Gene3D" id="2.120.10.30">
    <property type="entry name" value="TolB, C-terminal domain"/>
    <property type="match status" value="1"/>
</dbReference>
<dbReference type="Gene3D" id="3.40.50.1820">
    <property type="entry name" value="alpha/beta hydrolase"/>
    <property type="match status" value="1"/>
</dbReference>
<sequence length="675" mass="74504">MTREKAPYGTWKSPINAVDITKGANSIADLLVDRSTSEVYHLESRPSEKGRNVLVHTVSKRDIVGPGWNVRTGVQEYGGAAAIVSDGVAYFSHLDDGRVYRVEVGEKSSDPVAITPEGKPFRFAAFEVHPLHSELLVAVLEDHTKDVPSEIVNTLVVINVSQKTIHPLLSGADFYAQPTFSPDGQKFAWLQWNHPDMPWHGAELYIADVSISDDKILTTSKHIHVAGVHSKVSAQYPAWKDNDTLVYISDESGFMNPWKFSIRTGKSSALFPNPVQYDFGYPLWVLGFFPYAIIGDQGVFTAMKDGRSQLYIVDINQPSSPTLLLPNPYVSIAYVRSSSSEGKKYITFAGQKSTSKPVIVRMTFTHPTVSSNADVNFEILKESDILTVNGSPLPEGIISIAQPVTLKKPSGDPLYVVYYPPNNPAYSGSSIEGEKPPCIVHVHGGPTGLQEQGLDWKTQYFTSRGWAWLSVNYGGSSGYGREYIERLDGNWGIVDVQDCILAPQLLASSPHNLIDSKRLLIRGGSAGGFTTLAAISIASDLKVFAAANAFFGVSDLTRFAESTHKFESRYLDHLMGGSVKDVSGVYWDRSPINHADKIVTPLLILQGDIDKVVLKDQAEMIYESVRKRGGVVEYKLYPGEGHGWRKEETMRDALERELGFYERVLGLNTKDKAHM</sequence>
<dbReference type="Pfam" id="PF00326">
    <property type="entry name" value="Peptidase_S9"/>
    <property type="match status" value="1"/>
</dbReference>
<reference evidence="2 3" key="1">
    <citation type="submission" date="2019-12" db="EMBL/GenBank/DDBJ databases">
        <authorList>
            <person name="Floudas D."/>
            <person name="Bentzer J."/>
            <person name="Ahren D."/>
            <person name="Johansson T."/>
            <person name="Persson P."/>
            <person name="Tunlid A."/>
        </authorList>
    </citation>
    <scope>NUCLEOTIDE SEQUENCE [LARGE SCALE GENOMIC DNA]</scope>
    <source>
        <strain evidence="2 3">CBS 102.39</strain>
    </source>
</reference>
<proteinExistence type="predicted"/>
<evidence type="ECO:0000259" key="1">
    <source>
        <dbReference type="Pfam" id="PF00326"/>
    </source>
</evidence>
<dbReference type="InterPro" id="IPR050585">
    <property type="entry name" value="Xaa-Pro_dipeptidyl-ppase/CocE"/>
</dbReference>
<dbReference type="SUPFAM" id="SSF53474">
    <property type="entry name" value="alpha/beta-Hydrolases"/>
    <property type="match status" value="1"/>
</dbReference>